<reference evidence="1 2" key="1">
    <citation type="submission" date="2019-04" db="EMBL/GenBank/DDBJ databases">
        <title>Sphingobacterium olei sp. nov., isolated from oil-contaminated soil.</title>
        <authorList>
            <person name="Liu B."/>
        </authorList>
    </citation>
    <scope>NUCLEOTIDE SEQUENCE [LARGE SCALE GENOMIC DNA]</scope>
    <source>
        <strain evidence="1 2">Y3L14</strain>
    </source>
</reference>
<dbReference type="AlphaFoldDB" id="A0A4U0GPH3"/>
<organism evidence="1 2">
    <name type="scientific">Sphingobacterium alkalisoli</name>
    <dbReference type="NCBI Taxonomy" id="1874115"/>
    <lineage>
        <taxon>Bacteria</taxon>
        <taxon>Pseudomonadati</taxon>
        <taxon>Bacteroidota</taxon>
        <taxon>Sphingobacteriia</taxon>
        <taxon>Sphingobacteriales</taxon>
        <taxon>Sphingobacteriaceae</taxon>
        <taxon>Sphingobacterium</taxon>
    </lineage>
</organism>
<gene>
    <name evidence="1" type="ORF">FAZ19_22425</name>
</gene>
<proteinExistence type="predicted"/>
<dbReference type="RefSeq" id="WP_136823017.1">
    <property type="nucleotide sequence ID" value="NZ_BMJX01000011.1"/>
</dbReference>
<comment type="caution">
    <text evidence="1">The sequence shown here is derived from an EMBL/GenBank/DDBJ whole genome shotgun (WGS) entry which is preliminary data.</text>
</comment>
<evidence type="ECO:0000313" key="2">
    <source>
        <dbReference type="Proteomes" id="UP000309872"/>
    </source>
</evidence>
<evidence type="ECO:0000313" key="1">
    <source>
        <dbReference type="EMBL" id="TJY60698.1"/>
    </source>
</evidence>
<dbReference type="PROSITE" id="PS51257">
    <property type="entry name" value="PROKAR_LIPOPROTEIN"/>
    <property type="match status" value="1"/>
</dbReference>
<sequence length="198" mass="23537">MSRFFLLTIIYLISSCVGNNKKILPKSDIADGRRIEYFYTDFYANHNDEKLFEPDFWREYAGQSVNEGLKIIDSLTFENIINRLCSFRDKNSNKNSNFFNVYYQLKFIDRDTVKRIVVLNGDNYFSINGRDFIKDDTLAFQLKKVMGVYERYPLDKRREVFKEARLFNLDTIPSKISDDENMLYYRGWLVSKGNKADH</sequence>
<protein>
    <submittedName>
        <fullName evidence="1">Uncharacterized protein</fullName>
    </submittedName>
</protein>
<accession>A0A4U0GPH3</accession>
<dbReference type="EMBL" id="SUKA01000011">
    <property type="protein sequence ID" value="TJY60698.1"/>
    <property type="molecule type" value="Genomic_DNA"/>
</dbReference>
<dbReference type="Proteomes" id="UP000309872">
    <property type="component" value="Unassembled WGS sequence"/>
</dbReference>
<name>A0A4U0GPH3_9SPHI</name>
<keyword evidence="2" id="KW-1185">Reference proteome</keyword>